<evidence type="ECO:0000256" key="1">
    <source>
        <dbReference type="SAM" id="MobiDB-lite"/>
    </source>
</evidence>
<protein>
    <submittedName>
        <fullName evidence="2">Uncharacterized protein</fullName>
    </submittedName>
</protein>
<sequence>MDAEPGTWVLEGPRDQQLTGKLAPQRGRKSNFDSENTKVDKVVKEQGKLEADVEGWMDVKPEMQTSGELQEMMMKNSLR</sequence>
<dbReference type="AlphaFoldDB" id="A0AAV7KLL0"/>
<dbReference type="Proteomes" id="UP001066276">
    <property type="component" value="Chromosome 12"/>
</dbReference>
<reference evidence="2" key="1">
    <citation type="journal article" date="2022" name="bioRxiv">
        <title>Sequencing and chromosome-scale assembly of the giantPleurodeles waltlgenome.</title>
        <authorList>
            <person name="Brown T."/>
            <person name="Elewa A."/>
            <person name="Iarovenko S."/>
            <person name="Subramanian E."/>
            <person name="Araus A.J."/>
            <person name="Petzold A."/>
            <person name="Susuki M."/>
            <person name="Suzuki K.-i.T."/>
            <person name="Hayashi T."/>
            <person name="Toyoda A."/>
            <person name="Oliveira C."/>
            <person name="Osipova E."/>
            <person name="Leigh N.D."/>
            <person name="Simon A."/>
            <person name="Yun M.H."/>
        </authorList>
    </citation>
    <scope>NUCLEOTIDE SEQUENCE</scope>
    <source>
        <strain evidence="2">20211129_DDA</strain>
        <tissue evidence="2">Liver</tissue>
    </source>
</reference>
<evidence type="ECO:0000313" key="3">
    <source>
        <dbReference type="Proteomes" id="UP001066276"/>
    </source>
</evidence>
<comment type="caution">
    <text evidence="2">The sequence shown here is derived from an EMBL/GenBank/DDBJ whole genome shotgun (WGS) entry which is preliminary data.</text>
</comment>
<name>A0AAV7KLL0_PLEWA</name>
<evidence type="ECO:0000313" key="2">
    <source>
        <dbReference type="EMBL" id="KAJ1079926.1"/>
    </source>
</evidence>
<organism evidence="2 3">
    <name type="scientific">Pleurodeles waltl</name>
    <name type="common">Iberian ribbed newt</name>
    <dbReference type="NCBI Taxonomy" id="8319"/>
    <lineage>
        <taxon>Eukaryota</taxon>
        <taxon>Metazoa</taxon>
        <taxon>Chordata</taxon>
        <taxon>Craniata</taxon>
        <taxon>Vertebrata</taxon>
        <taxon>Euteleostomi</taxon>
        <taxon>Amphibia</taxon>
        <taxon>Batrachia</taxon>
        <taxon>Caudata</taxon>
        <taxon>Salamandroidea</taxon>
        <taxon>Salamandridae</taxon>
        <taxon>Pleurodelinae</taxon>
        <taxon>Pleurodeles</taxon>
    </lineage>
</organism>
<gene>
    <name evidence="2" type="ORF">NDU88_000150</name>
</gene>
<accession>A0AAV7KLL0</accession>
<proteinExistence type="predicted"/>
<feature type="region of interest" description="Disordered" evidence="1">
    <location>
        <begin position="1"/>
        <end position="36"/>
    </location>
</feature>
<keyword evidence="3" id="KW-1185">Reference proteome</keyword>
<dbReference type="EMBL" id="JANPWB010000016">
    <property type="protein sequence ID" value="KAJ1079926.1"/>
    <property type="molecule type" value="Genomic_DNA"/>
</dbReference>